<sequence length="191" mass="20257">MHVGVILGAVALIILILASWAGASSRSLRHLHERVEGSWQQIEVESHRRRQLIPMLIDALTGRAPDEVVSDLVEARGRAQQARGSAADQARLEGELSAAVDRALATGECTPGLKASGPFCDIRAELAAIDDRISGERRAYNADVDAYNAVLETPSGAVVARLMGLRPAERFESTWTAMPVPAVAAAGGVAE</sequence>
<dbReference type="Proteomes" id="UP000270021">
    <property type="component" value="Chromosome"/>
</dbReference>
<evidence type="ECO:0000256" key="5">
    <source>
        <dbReference type="ARBA" id="ARBA00023136"/>
    </source>
</evidence>
<accession>A0A3S8Z9B7</accession>
<evidence type="ECO:0000313" key="7">
    <source>
        <dbReference type="Proteomes" id="UP000270021"/>
    </source>
</evidence>
<dbReference type="KEGG" id="fsl:EJO69_07225"/>
<dbReference type="AlphaFoldDB" id="A0A3S8Z9B7"/>
<reference evidence="6 7" key="1">
    <citation type="submission" date="2018-12" db="EMBL/GenBank/DDBJ databases">
        <title>Complete genome sequence of Flaviflexus salsibiostraticola KCTC 33148.</title>
        <authorList>
            <person name="Bae J.-W."/>
        </authorList>
    </citation>
    <scope>NUCLEOTIDE SEQUENCE [LARGE SCALE GENOMIC DNA]</scope>
    <source>
        <strain evidence="6 7">KCTC 33148</strain>
    </source>
</reference>
<dbReference type="SUPFAM" id="SSF140478">
    <property type="entry name" value="LemA-like"/>
    <property type="match status" value="1"/>
</dbReference>
<dbReference type="EMBL" id="CP034438">
    <property type="protein sequence ID" value="AZN30122.1"/>
    <property type="molecule type" value="Genomic_DNA"/>
</dbReference>
<dbReference type="GO" id="GO:0016020">
    <property type="term" value="C:membrane"/>
    <property type="evidence" value="ECO:0007669"/>
    <property type="project" value="UniProtKB-SubCell"/>
</dbReference>
<dbReference type="InterPro" id="IPR007156">
    <property type="entry name" value="MamQ_LemA"/>
</dbReference>
<keyword evidence="3" id="KW-0812">Transmembrane</keyword>
<evidence type="ECO:0000256" key="1">
    <source>
        <dbReference type="ARBA" id="ARBA00004167"/>
    </source>
</evidence>
<organism evidence="6 7">
    <name type="scientific">Flaviflexus salsibiostraticola</name>
    <dbReference type="NCBI Taxonomy" id="1282737"/>
    <lineage>
        <taxon>Bacteria</taxon>
        <taxon>Bacillati</taxon>
        <taxon>Actinomycetota</taxon>
        <taxon>Actinomycetes</taxon>
        <taxon>Actinomycetales</taxon>
        <taxon>Actinomycetaceae</taxon>
        <taxon>Flaviflexus</taxon>
    </lineage>
</organism>
<dbReference type="Gene3D" id="1.20.1440.20">
    <property type="entry name" value="LemA-like domain"/>
    <property type="match status" value="1"/>
</dbReference>
<dbReference type="OrthoDB" id="9804152at2"/>
<evidence type="ECO:0000256" key="2">
    <source>
        <dbReference type="ARBA" id="ARBA00008854"/>
    </source>
</evidence>
<dbReference type="PANTHER" id="PTHR34478">
    <property type="entry name" value="PROTEIN LEMA"/>
    <property type="match status" value="1"/>
</dbReference>
<name>A0A3S8Z9B7_9ACTO</name>
<dbReference type="Pfam" id="PF04011">
    <property type="entry name" value="LemA"/>
    <property type="match status" value="1"/>
</dbReference>
<evidence type="ECO:0000256" key="3">
    <source>
        <dbReference type="ARBA" id="ARBA00022692"/>
    </source>
</evidence>
<keyword evidence="4" id="KW-1133">Transmembrane helix</keyword>
<proteinExistence type="inferred from homology"/>
<gene>
    <name evidence="6" type="ORF">EJO69_07225</name>
</gene>
<dbReference type="InterPro" id="IPR023353">
    <property type="entry name" value="LemA-like_dom_sf"/>
</dbReference>
<protein>
    <submittedName>
        <fullName evidence="6">LemA family protein</fullName>
    </submittedName>
</protein>
<comment type="subcellular location">
    <subcellularLocation>
        <location evidence="1">Membrane</location>
        <topology evidence="1">Single-pass membrane protein</topology>
    </subcellularLocation>
</comment>
<dbReference type="PANTHER" id="PTHR34478:SF2">
    <property type="entry name" value="MEMBRANE PROTEIN"/>
    <property type="match status" value="1"/>
</dbReference>
<keyword evidence="7" id="KW-1185">Reference proteome</keyword>
<dbReference type="RefSeq" id="WP_126040598.1">
    <property type="nucleotide sequence ID" value="NZ_CP034438.1"/>
</dbReference>
<evidence type="ECO:0000313" key="6">
    <source>
        <dbReference type="EMBL" id="AZN30122.1"/>
    </source>
</evidence>
<comment type="similarity">
    <text evidence="2">Belongs to the LemA family.</text>
</comment>
<keyword evidence="5" id="KW-0472">Membrane</keyword>
<evidence type="ECO:0000256" key="4">
    <source>
        <dbReference type="ARBA" id="ARBA00022989"/>
    </source>
</evidence>